<evidence type="ECO:0000313" key="6">
    <source>
        <dbReference type="EMBL" id="KAL0346954.1"/>
    </source>
</evidence>
<comment type="similarity">
    <text evidence="4">Belongs to the DONSON family.</text>
</comment>
<evidence type="ECO:0000256" key="2">
    <source>
        <dbReference type="ARBA" id="ARBA00022473"/>
    </source>
</evidence>
<evidence type="ECO:0000256" key="3">
    <source>
        <dbReference type="ARBA" id="ARBA00023242"/>
    </source>
</evidence>
<dbReference type="AlphaFoldDB" id="A0AAW2NT11"/>
<dbReference type="EMBL" id="JACGWM010000010">
    <property type="protein sequence ID" value="KAL0346954.1"/>
    <property type="molecule type" value="Genomic_DNA"/>
</dbReference>
<reference evidence="6" key="1">
    <citation type="submission" date="2020-06" db="EMBL/GenBank/DDBJ databases">
        <authorList>
            <person name="Li T."/>
            <person name="Hu X."/>
            <person name="Zhang T."/>
            <person name="Song X."/>
            <person name="Zhang H."/>
            <person name="Dai N."/>
            <person name="Sheng W."/>
            <person name="Hou X."/>
            <person name="Wei L."/>
        </authorList>
    </citation>
    <scope>NUCLEOTIDE SEQUENCE</scope>
    <source>
        <strain evidence="6">KEN8</strain>
        <tissue evidence="6">Leaf</tissue>
    </source>
</reference>
<keyword evidence="3" id="KW-0539">Nucleus</keyword>
<evidence type="ECO:0000256" key="4">
    <source>
        <dbReference type="ARBA" id="ARBA00025806"/>
    </source>
</evidence>
<evidence type="ECO:0000256" key="1">
    <source>
        <dbReference type="ARBA" id="ARBA00004123"/>
    </source>
</evidence>
<reference evidence="6" key="2">
    <citation type="journal article" date="2024" name="Plant">
        <title>Genomic evolution and insights into agronomic trait innovations of Sesamum species.</title>
        <authorList>
            <person name="Miao H."/>
            <person name="Wang L."/>
            <person name="Qu L."/>
            <person name="Liu H."/>
            <person name="Sun Y."/>
            <person name="Le M."/>
            <person name="Wang Q."/>
            <person name="Wei S."/>
            <person name="Zheng Y."/>
            <person name="Lin W."/>
            <person name="Duan Y."/>
            <person name="Cao H."/>
            <person name="Xiong S."/>
            <person name="Wang X."/>
            <person name="Wei L."/>
            <person name="Li C."/>
            <person name="Ma Q."/>
            <person name="Ju M."/>
            <person name="Zhao R."/>
            <person name="Li G."/>
            <person name="Mu C."/>
            <person name="Tian Q."/>
            <person name="Mei H."/>
            <person name="Zhang T."/>
            <person name="Gao T."/>
            <person name="Zhang H."/>
        </authorList>
    </citation>
    <scope>NUCLEOTIDE SEQUENCE</scope>
    <source>
        <strain evidence="6">KEN8</strain>
    </source>
</reference>
<comment type="subcellular location">
    <subcellularLocation>
        <location evidence="1">Nucleus</location>
    </subcellularLocation>
</comment>
<evidence type="ECO:0000256" key="5">
    <source>
        <dbReference type="SAM" id="MobiDB-lite"/>
    </source>
</evidence>
<sequence>MEWCSSRAMVLEFATELRKLRMTKVAAAGELPTSNALHFGGGAVGGGGLKIQTTTMKRKTPSELRGELLKRKNPVECIDESPSVTSSLRNVDGAIYAPKKSDSSKAPRFTRMDEHYPVTKTSRLLPRKEHLKETFSSKCFGSLKNSSLPVDFKAQSQMQTACMDDSVASEGGNNSSNQTYNSNGKYTSNTFKTVRELSQGGDKLNGSSSVDMGKALKGLVSCEPHVASAPPAEFDDKTGNVVPQSFCPEIHIPGHKIPLDLTLKTNMRFLSSSAVNWFHRLINSAAVNGMSLSSDVGGQGWNMTCSAEPTSTGQITNPGTFHSWVHPQSTLPRAVISALTSAPGGQVDFLSKRQQTWEDSFRSLYYMLRKNMCKIFYESQQSVMTFIFLSATFSCTTVTWSDEIAFVLGPSIGSQTLKYVFPCYASVTSGVIRLGSPGRLVMNLLGIDLIVVTSKEITRALCTMQFVVMFTAFDGLKKTKGSCRAYISQSTRNFRSLLKEHDVSFSMPLCRSKVEEVTAEDLVELSEIQKHNLGQARPMESMTGVDNTPQSLLMCTGSKNVHAIYDLLLNYRSFLTSLTGADVPVLYSPVPFQNAALSTPEVRCKQVRKVDYISSQPHDSNMDSEPNRTSCAGICYSVEIRDTYLPPWVICGICDAMRSNGGDYQASFATESMSIGLNVGLDVARDQTAQLTKADEPLQESGQTFDIPNTTLSLRRNSAFLKGLKYGCGSYTAFLSPVE</sequence>
<dbReference type="GO" id="GO:0033260">
    <property type="term" value="P:nuclear DNA replication"/>
    <property type="evidence" value="ECO:0007669"/>
    <property type="project" value="TreeGrafter"/>
</dbReference>
<dbReference type="PANTHER" id="PTHR12972:SF0">
    <property type="entry name" value="PROTEIN DOWNSTREAM NEIGHBOR OF SON"/>
    <property type="match status" value="1"/>
</dbReference>
<keyword evidence="2" id="KW-0217">Developmental protein</keyword>
<dbReference type="InterPro" id="IPR024861">
    <property type="entry name" value="Donson"/>
</dbReference>
<organism evidence="6">
    <name type="scientific">Sesamum calycinum</name>
    <dbReference type="NCBI Taxonomy" id="2727403"/>
    <lineage>
        <taxon>Eukaryota</taxon>
        <taxon>Viridiplantae</taxon>
        <taxon>Streptophyta</taxon>
        <taxon>Embryophyta</taxon>
        <taxon>Tracheophyta</taxon>
        <taxon>Spermatophyta</taxon>
        <taxon>Magnoliopsida</taxon>
        <taxon>eudicotyledons</taxon>
        <taxon>Gunneridae</taxon>
        <taxon>Pentapetalae</taxon>
        <taxon>asterids</taxon>
        <taxon>lamiids</taxon>
        <taxon>Lamiales</taxon>
        <taxon>Pedaliaceae</taxon>
        <taxon>Sesamum</taxon>
    </lineage>
</organism>
<evidence type="ECO:0008006" key="7">
    <source>
        <dbReference type="Google" id="ProtNLM"/>
    </source>
</evidence>
<dbReference type="GO" id="GO:0005634">
    <property type="term" value="C:nucleus"/>
    <property type="evidence" value="ECO:0007669"/>
    <property type="project" value="UniProtKB-SubCell"/>
</dbReference>
<dbReference type="PANTHER" id="PTHR12972">
    <property type="entry name" value="DOWNSTREAM NEIGHBOR OF SON"/>
    <property type="match status" value="1"/>
</dbReference>
<proteinExistence type="inferred from homology"/>
<gene>
    <name evidence="6" type="ORF">Scaly_1711400</name>
</gene>
<feature type="compositionally biased region" description="Polar residues" evidence="5">
    <location>
        <begin position="171"/>
        <end position="186"/>
    </location>
</feature>
<accession>A0AAW2NT11</accession>
<name>A0AAW2NT11_9LAMI</name>
<dbReference type="PRINTS" id="PR02064">
    <property type="entry name" value="DONSON"/>
</dbReference>
<protein>
    <recommendedName>
        <fullName evidence="7">Protein downstream neighbor of Son</fullName>
    </recommendedName>
</protein>
<feature type="region of interest" description="Disordered" evidence="5">
    <location>
        <begin position="166"/>
        <end position="186"/>
    </location>
</feature>
<comment type="caution">
    <text evidence="6">The sequence shown here is derived from an EMBL/GenBank/DDBJ whole genome shotgun (WGS) entry which is preliminary data.</text>
</comment>